<dbReference type="RefSeq" id="WP_058641515.1">
    <property type="nucleotide sequence ID" value="NZ_LDSL01000051.1"/>
</dbReference>
<keyword evidence="3 8" id="KW-0812">Transmembrane</keyword>
<dbReference type="AlphaFoldDB" id="A0A147GZX2"/>
<evidence type="ECO:0000256" key="8">
    <source>
        <dbReference type="HAMAP-Rule" id="MF_01430"/>
    </source>
</evidence>
<dbReference type="InterPro" id="IPR034746">
    <property type="entry name" value="POTRA"/>
</dbReference>
<feature type="domain" description="POTRA" evidence="10">
    <location>
        <begin position="183"/>
        <end position="271"/>
    </location>
</feature>
<proteinExistence type="inferred from homology"/>
<dbReference type="Gene3D" id="2.40.160.50">
    <property type="entry name" value="membrane protein fhac: a member of the omp85/tpsb transporter family"/>
    <property type="match status" value="1"/>
</dbReference>
<comment type="subcellular location">
    <subcellularLocation>
        <location evidence="8">Cell outer membrane</location>
    </subcellularLocation>
    <subcellularLocation>
        <location evidence="1">Membrane</location>
    </subcellularLocation>
</comment>
<keyword evidence="6 8" id="KW-0472">Membrane</keyword>
<dbReference type="PIRSF" id="PIRSF006076">
    <property type="entry name" value="OM_assembly_OMP85"/>
    <property type="match status" value="1"/>
</dbReference>
<comment type="function">
    <text evidence="8">Part of the outer membrane protein assembly complex, which is involved in assembly and insertion of beta-barrel proteins into the outer membrane.</text>
</comment>
<dbReference type="PATRIC" id="fig|433924.3.peg.3634"/>
<comment type="caution">
    <text evidence="11">The sequence shown here is derived from an EMBL/GenBank/DDBJ whole genome shotgun (WGS) entry which is preliminary data.</text>
</comment>
<keyword evidence="2 8" id="KW-1134">Transmembrane beta strand</keyword>
<feature type="domain" description="POTRA" evidence="10">
    <location>
        <begin position="100"/>
        <end position="180"/>
    </location>
</feature>
<dbReference type="InterPro" id="IPR010827">
    <property type="entry name" value="BamA/TamA_POTRA"/>
</dbReference>
<dbReference type="Pfam" id="PF07244">
    <property type="entry name" value="POTRA"/>
    <property type="match status" value="5"/>
</dbReference>
<sequence length="826" mass="92041" precursor="true">MNQQISRFRLRSVAAVLTSALAATAAWAIEPFTVRDIRIEGLQRVEPGTVFASIPLRVGETYTDDRGSAAIRALFDLGLFKDVRIDVNGNVVVVIVEERPTIADVDFAGTKEFDKDALKKALREVGLTDGRPFDKALADRAEQELKRQYISRGLYNAEVVTTVTPIERNRVNLTFTVTEGAPARIRDIRIVGNNAFSESTLLGLFDQDTGGWLSWYTKSNQYSRTKLNADLETLKQYYLTRGYMDFRIDSTQVAISPNRQDLSITVNIQEGPKYVVSGVKLEGNYLGRDDEFKSLVSIKPGEPYNGDQVTETTKAFNDYFASFGYAFARVQAKPEVDRANNRVELVLQADPSRRVYVRRINVAGNNKTRDEVIRREFRQFEASWYDGDRIKLSRERVDRLGYFTEVNVDTQEVPGSPDQVDLTYSVVEKPTGSLQLGAGFSSADKISLNFGITQENVFGSGNYLGLNVNTSKYNRTISVTTTDPYFTQDGISRSISLFHQTSRPYYSTDGDYSLVAEGGSIRFGVPFSEVDTVFFGAGLERYRFKPGEVPDYSLLQLINPTLANFYRAQYGKSVPQAYLDYFRCGFSNTASGYPGALTCNRDSVWGVPLTVGWARDDRDSALVPTKGRVQRANLEVGVGGDFSYGKSSYQFQQYVPLSKQYTLAFNAELGYAKAFGGKDFPIFKNFYAGGLGSIRGFEQNSLGPRDSVTTAALGGTRKAVFNIELSTPFPGAGNDRTLRLYTFLDAGNVFADRRAGQTDEQWKAQQRIRASFGLGVSWISPLGPLRIAYAVPIRQQKEVPDPNNPFVPIVPADRTQRIQFQIGTAF</sequence>
<keyword evidence="12" id="KW-1185">Reference proteome</keyword>
<evidence type="ECO:0000256" key="9">
    <source>
        <dbReference type="NCBIfam" id="TIGR03303"/>
    </source>
</evidence>
<dbReference type="Pfam" id="PF01103">
    <property type="entry name" value="Omp85"/>
    <property type="match status" value="1"/>
</dbReference>
<keyword evidence="5 8" id="KW-0677">Repeat</keyword>
<dbReference type="InterPro" id="IPR039910">
    <property type="entry name" value="D15-like"/>
</dbReference>
<evidence type="ECO:0000256" key="7">
    <source>
        <dbReference type="ARBA" id="ARBA00023237"/>
    </source>
</evidence>
<gene>
    <name evidence="8" type="primary">bamA</name>
    <name evidence="11" type="ORF">NS331_08265</name>
</gene>
<name>A0A147GZX2_9BURK</name>
<feature type="domain" description="POTRA" evidence="10">
    <location>
        <begin position="274"/>
        <end position="350"/>
    </location>
</feature>
<evidence type="ECO:0000313" key="11">
    <source>
        <dbReference type="EMBL" id="KTT23204.1"/>
    </source>
</evidence>
<dbReference type="Proteomes" id="UP000072741">
    <property type="component" value="Unassembled WGS sequence"/>
</dbReference>
<dbReference type="InterPro" id="IPR023707">
    <property type="entry name" value="OM_assembly_BamA"/>
</dbReference>
<dbReference type="HAMAP" id="MF_01430">
    <property type="entry name" value="OM_assembly_BamA"/>
    <property type="match status" value="1"/>
</dbReference>
<accession>A0A147GZX2</accession>
<keyword evidence="4 8" id="KW-0732">Signal</keyword>
<comment type="subunit">
    <text evidence="8">Part of the Bam complex.</text>
</comment>
<dbReference type="GO" id="GO:0051205">
    <property type="term" value="P:protein insertion into membrane"/>
    <property type="evidence" value="ECO:0007669"/>
    <property type="project" value="UniProtKB-UniRule"/>
</dbReference>
<comment type="similarity">
    <text evidence="8">Belongs to the BamA family.</text>
</comment>
<dbReference type="EMBL" id="LDSL01000051">
    <property type="protein sequence ID" value="KTT23204.1"/>
    <property type="molecule type" value="Genomic_DNA"/>
</dbReference>
<keyword evidence="7 8" id="KW-0998">Cell outer membrane</keyword>
<evidence type="ECO:0000256" key="5">
    <source>
        <dbReference type="ARBA" id="ARBA00022737"/>
    </source>
</evidence>
<feature type="domain" description="POTRA" evidence="10">
    <location>
        <begin position="355"/>
        <end position="429"/>
    </location>
</feature>
<dbReference type="Gene3D" id="3.10.20.310">
    <property type="entry name" value="membrane protein fhac"/>
    <property type="match status" value="5"/>
</dbReference>
<dbReference type="PANTHER" id="PTHR12815:SF23">
    <property type="entry name" value="OUTER MEMBRANE PROTEIN ASSEMBLY FACTOR BAMA"/>
    <property type="match status" value="1"/>
</dbReference>
<dbReference type="PANTHER" id="PTHR12815">
    <property type="entry name" value="SORTING AND ASSEMBLY MACHINERY SAMM50 PROTEIN FAMILY MEMBER"/>
    <property type="match status" value="1"/>
</dbReference>
<dbReference type="NCBIfam" id="TIGR03303">
    <property type="entry name" value="OM_YaeT"/>
    <property type="match status" value="1"/>
</dbReference>
<feature type="signal peptide" evidence="8">
    <location>
        <begin position="1"/>
        <end position="28"/>
    </location>
</feature>
<dbReference type="PROSITE" id="PS51779">
    <property type="entry name" value="POTRA"/>
    <property type="match status" value="5"/>
</dbReference>
<evidence type="ECO:0000259" key="10">
    <source>
        <dbReference type="PROSITE" id="PS51779"/>
    </source>
</evidence>
<evidence type="ECO:0000256" key="3">
    <source>
        <dbReference type="ARBA" id="ARBA00022692"/>
    </source>
</evidence>
<dbReference type="OrthoDB" id="9803054at2"/>
<reference evidence="11 12" key="1">
    <citation type="journal article" date="2016" name="Front. Microbiol.">
        <title>Genomic Resource of Rice Seed Associated Bacteria.</title>
        <authorList>
            <person name="Midha S."/>
            <person name="Bansal K."/>
            <person name="Sharma S."/>
            <person name="Kumar N."/>
            <person name="Patil P.P."/>
            <person name="Chaudhry V."/>
            <person name="Patil P.B."/>
        </authorList>
    </citation>
    <scope>NUCLEOTIDE SEQUENCE [LARGE SCALE GENOMIC DNA]</scope>
    <source>
        <strain evidence="11 12">NS331</strain>
    </source>
</reference>
<evidence type="ECO:0000256" key="2">
    <source>
        <dbReference type="ARBA" id="ARBA00022452"/>
    </source>
</evidence>
<protein>
    <recommendedName>
        <fullName evidence="8 9">Outer membrane protein assembly factor BamA</fullName>
    </recommendedName>
</protein>
<evidence type="ECO:0000313" key="12">
    <source>
        <dbReference type="Proteomes" id="UP000072741"/>
    </source>
</evidence>
<feature type="chain" id="PRO_5009000127" description="Outer membrane protein assembly factor BamA" evidence="8">
    <location>
        <begin position="29"/>
        <end position="826"/>
    </location>
</feature>
<evidence type="ECO:0000256" key="6">
    <source>
        <dbReference type="ARBA" id="ARBA00023136"/>
    </source>
</evidence>
<evidence type="ECO:0000256" key="1">
    <source>
        <dbReference type="ARBA" id="ARBA00004370"/>
    </source>
</evidence>
<dbReference type="InterPro" id="IPR000184">
    <property type="entry name" value="Bac_surfAg_D15"/>
</dbReference>
<dbReference type="GO" id="GO:0043165">
    <property type="term" value="P:Gram-negative-bacterium-type cell outer membrane assembly"/>
    <property type="evidence" value="ECO:0007669"/>
    <property type="project" value="UniProtKB-UniRule"/>
</dbReference>
<evidence type="ECO:0000256" key="4">
    <source>
        <dbReference type="ARBA" id="ARBA00022729"/>
    </source>
</evidence>
<feature type="domain" description="POTRA" evidence="10">
    <location>
        <begin position="32"/>
        <end position="99"/>
    </location>
</feature>
<organism evidence="11 12">
    <name type="scientific">Pseudacidovorax intermedius</name>
    <dbReference type="NCBI Taxonomy" id="433924"/>
    <lineage>
        <taxon>Bacteria</taxon>
        <taxon>Pseudomonadati</taxon>
        <taxon>Pseudomonadota</taxon>
        <taxon>Betaproteobacteria</taxon>
        <taxon>Burkholderiales</taxon>
        <taxon>Comamonadaceae</taxon>
        <taxon>Pseudacidovorax</taxon>
    </lineage>
</organism>
<dbReference type="GO" id="GO:0009279">
    <property type="term" value="C:cell outer membrane"/>
    <property type="evidence" value="ECO:0007669"/>
    <property type="project" value="UniProtKB-SubCell"/>
</dbReference>